<evidence type="ECO:0008006" key="4">
    <source>
        <dbReference type="Google" id="ProtNLM"/>
    </source>
</evidence>
<dbReference type="GeneID" id="70214821"/>
<comment type="caution">
    <text evidence="2">The sequence shown here is derived from an EMBL/GenBank/DDBJ whole genome shotgun (WGS) entry which is preliminary data.</text>
</comment>
<gene>
    <name evidence="2" type="ORF">BKA55DRAFT_136436</name>
</gene>
<proteinExistence type="predicted"/>
<dbReference type="PROSITE" id="PS51257">
    <property type="entry name" value="PROKAR_LIPOPROTEIN"/>
    <property type="match status" value="1"/>
</dbReference>
<dbReference type="Proteomes" id="UP000720189">
    <property type="component" value="Unassembled WGS sequence"/>
</dbReference>
<feature type="chain" id="PRO_5040409748" description="Secreted protein" evidence="1">
    <location>
        <begin position="19"/>
        <end position="108"/>
    </location>
</feature>
<protein>
    <recommendedName>
        <fullName evidence="4">Secreted protein</fullName>
    </recommendedName>
</protein>
<evidence type="ECO:0000256" key="1">
    <source>
        <dbReference type="SAM" id="SignalP"/>
    </source>
</evidence>
<name>A0A9P9GE73_FUSRE</name>
<reference evidence="2" key="1">
    <citation type="journal article" date="2021" name="Nat. Commun.">
        <title>Genetic determinants of endophytism in the Arabidopsis root mycobiome.</title>
        <authorList>
            <person name="Mesny F."/>
            <person name="Miyauchi S."/>
            <person name="Thiergart T."/>
            <person name="Pickel B."/>
            <person name="Atanasova L."/>
            <person name="Karlsson M."/>
            <person name="Huettel B."/>
            <person name="Barry K.W."/>
            <person name="Haridas S."/>
            <person name="Chen C."/>
            <person name="Bauer D."/>
            <person name="Andreopoulos W."/>
            <person name="Pangilinan J."/>
            <person name="LaButti K."/>
            <person name="Riley R."/>
            <person name="Lipzen A."/>
            <person name="Clum A."/>
            <person name="Drula E."/>
            <person name="Henrissat B."/>
            <person name="Kohler A."/>
            <person name="Grigoriev I.V."/>
            <person name="Martin F.M."/>
            <person name="Hacquard S."/>
        </authorList>
    </citation>
    <scope>NUCLEOTIDE SEQUENCE</scope>
    <source>
        <strain evidence="2">MPI-CAGE-AT-0023</strain>
    </source>
</reference>
<feature type="signal peptide" evidence="1">
    <location>
        <begin position="1"/>
        <end position="18"/>
    </location>
</feature>
<evidence type="ECO:0000313" key="2">
    <source>
        <dbReference type="EMBL" id="KAH7237158.1"/>
    </source>
</evidence>
<keyword evidence="1" id="KW-0732">Signal</keyword>
<organism evidence="2 3">
    <name type="scientific">Fusarium redolens</name>
    <dbReference type="NCBI Taxonomy" id="48865"/>
    <lineage>
        <taxon>Eukaryota</taxon>
        <taxon>Fungi</taxon>
        <taxon>Dikarya</taxon>
        <taxon>Ascomycota</taxon>
        <taxon>Pezizomycotina</taxon>
        <taxon>Sordariomycetes</taxon>
        <taxon>Hypocreomycetidae</taxon>
        <taxon>Hypocreales</taxon>
        <taxon>Nectriaceae</taxon>
        <taxon>Fusarium</taxon>
        <taxon>Fusarium redolens species complex</taxon>
    </lineage>
</organism>
<accession>A0A9P9GE73</accession>
<dbReference type="RefSeq" id="XP_046045288.1">
    <property type="nucleotide sequence ID" value="XM_046184867.1"/>
</dbReference>
<sequence length="108" mass="11433">MQFKNFLVILAAITGASATCTGTSSCQKTCSCTCTGTTLTTNGASDCPDCNCPNTPTLSQPNSGLSKHHLEMQCSRPFNPCNYQLLCQGPKPPNRLGQGDLNRSSTSR</sequence>
<dbReference type="EMBL" id="JAGMUX010000016">
    <property type="protein sequence ID" value="KAH7237158.1"/>
    <property type="molecule type" value="Genomic_DNA"/>
</dbReference>
<dbReference type="AlphaFoldDB" id="A0A9P9GE73"/>
<keyword evidence="3" id="KW-1185">Reference proteome</keyword>
<evidence type="ECO:0000313" key="3">
    <source>
        <dbReference type="Proteomes" id="UP000720189"/>
    </source>
</evidence>